<evidence type="ECO:0000313" key="4">
    <source>
        <dbReference type="EMBL" id="KAA4666287.1"/>
    </source>
</evidence>
<dbReference type="Proteomes" id="UP000435985">
    <property type="component" value="Unassembled WGS sequence"/>
</dbReference>
<dbReference type="InterPro" id="IPR050463">
    <property type="entry name" value="Gfo/Idh/MocA_oxidrdct_glycsds"/>
</dbReference>
<accession>A0A5N4EYE6</accession>
<dbReference type="InterPro" id="IPR055170">
    <property type="entry name" value="GFO_IDH_MocA-like_dom"/>
</dbReference>
<dbReference type="Gene3D" id="3.30.360.10">
    <property type="entry name" value="Dihydrodipicolinate Reductase, domain 2"/>
    <property type="match status" value="1"/>
</dbReference>
<feature type="domain" description="Gfo/Idh/MocA-like oxidoreductase N-terminal" evidence="1">
    <location>
        <begin position="53"/>
        <end position="167"/>
    </location>
</feature>
<dbReference type="InterPro" id="IPR036291">
    <property type="entry name" value="NAD(P)-bd_dom_sf"/>
</dbReference>
<comment type="caution">
    <text evidence="4">The sequence shown here is derived from an EMBL/GenBank/DDBJ whole genome shotgun (WGS) entry which is preliminary data.</text>
</comment>
<dbReference type="Pfam" id="PF22725">
    <property type="entry name" value="GFO_IDH_MocA_C3"/>
    <property type="match status" value="1"/>
</dbReference>
<proteinExistence type="predicted"/>
<evidence type="ECO:0000259" key="2">
    <source>
        <dbReference type="Pfam" id="PF22725"/>
    </source>
</evidence>
<dbReference type="RefSeq" id="WP_008649446.1">
    <property type="nucleotide sequence ID" value="NZ_JADMXV010000010.1"/>
</dbReference>
<dbReference type="Gene3D" id="3.40.50.720">
    <property type="entry name" value="NAD(P)-binding Rossmann-like Domain"/>
    <property type="match status" value="1"/>
</dbReference>
<protein>
    <submittedName>
        <fullName evidence="4">Gfo/Idh/MocA family oxidoreductase</fullName>
    </submittedName>
</protein>
<dbReference type="PANTHER" id="PTHR43818:SF12">
    <property type="entry name" value="NADH-DEPENDENT DEHYDROGENASE-RELATED"/>
    <property type="match status" value="1"/>
</dbReference>
<feature type="domain" description="GFO/IDH/MocA-like oxidoreductase" evidence="2">
    <location>
        <begin position="184"/>
        <end position="311"/>
    </location>
</feature>
<dbReference type="GO" id="GO:0000166">
    <property type="term" value="F:nucleotide binding"/>
    <property type="evidence" value="ECO:0007669"/>
    <property type="project" value="InterPro"/>
</dbReference>
<sequence length="441" mass="49971">MKEHKEKGVDLGLRQFIKSLGYVAGGTALLATTPWLTSCTPEKLQEIKHEKARIALIGTGSRGQYHIHNLKEIPHAQIVAVCDNYAPNLQQALELCPDAKPYTDYRKLLESKDIDGVIISTPLNWHAPIVLDALAAGKHVFCEKAMARTLDECKAIYDTYNQSDKVLYFCMQRMYDEKYIKGMQMIHSGLIGDVVGLRCHWFRNADWRRPVPSPELERKINWRLYKESSGGLMTELACHQLEVCNWAAQKMPESIMGMGDIVYWKDGREVYDSVNVTYRYSDGVKIAYESLISNKFNGMEDQILGSKGTMEMAKGIYYLEEDHSTSGIRQLIDQVKDKVFAAIPTAGPSWRPETKMEYTPHFIIDGDIHVNSGLSMIGADKDGSDIILSSFCQSCITGEKAQNIVEEAYCSTVLCLLGNQAMEEQRHIFFPDEYKIPYMKF</sequence>
<gene>
    <name evidence="4" type="ORF">F3B98_03725</name>
    <name evidence="3" type="ORF">F3D71_12700</name>
</gene>
<organism evidence="4 6">
    <name type="scientific">Bacteroides ovatus</name>
    <dbReference type="NCBI Taxonomy" id="28116"/>
    <lineage>
        <taxon>Bacteria</taxon>
        <taxon>Pseudomonadati</taxon>
        <taxon>Bacteroidota</taxon>
        <taxon>Bacteroidia</taxon>
        <taxon>Bacteroidales</taxon>
        <taxon>Bacteroidaceae</taxon>
        <taxon>Bacteroides</taxon>
    </lineage>
</organism>
<dbReference type="EMBL" id="VWFO01000003">
    <property type="protein sequence ID" value="KAA4666287.1"/>
    <property type="molecule type" value="Genomic_DNA"/>
</dbReference>
<name>A0A5N4EYE6_BACOV</name>
<dbReference type="Proteomes" id="UP000323717">
    <property type="component" value="Unassembled WGS sequence"/>
</dbReference>
<dbReference type="InterPro" id="IPR000683">
    <property type="entry name" value="Gfo/Idh/MocA-like_OxRdtase_N"/>
</dbReference>
<dbReference type="Pfam" id="PF01408">
    <property type="entry name" value="GFO_IDH_MocA"/>
    <property type="match status" value="1"/>
</dbReference>
<dbReference type="SUPFAM" id="SSF51735">
    <property type="entry name" value="NAD(P)-binding Rossmann-fold domains"/>
    <property type="match status" value="1"/>
</dbReference>
<dbReference type="EMBL" id="VWLE01000163">
    <property type="protein sequence ID" value="KAA3951439.1"/>
    <property type="molecule type" value="Genomic_DNA"/>
</dbReference>
<evidence type="ECO:0000313" key="3">
    <source>
        <dbReference type="EMBL" id="KAA3951439.1"/>
    </source>
</evidence>
<evidence type="ECO:0000313" key="5">
    <source>
        <dbReference type="Proteomes" id="UP000323717"/>
    </source>
</evidence>
<dbReference type="PANTHER" id="PTHR43818">
    <property type="entry name" value="BCDNA.GH03377"/>
    <property type="match status" value="1"/>
</dbReference>
<dbReference type="AlphaFoldDB" id="A0A5N4EYE6"/>
<evidence type="ECO:0000313" key="6">
    <source>
        <dbReference type="Proteomes" id="UP000435985"/>
    </source>
</evidence>
<dbReference type="SUPFAM" id="SSF55347">
    <property type="entry name" value="Glyceraldehyde-3-phosphate dehydrogenase-like, C-terminal domain"/>
    <property type="match status" value="1"/>
</dbReference>
<evidence type="ECO:0000259" key="1">
    <source>
        <dbReference type="Pfam" id="PF01408"/>
    </source>
</evidence>
<reference evidence="5 6" key="1">
    <citation type="journal article" date="2019" name="Nat. Med.">
        <title>A library of human gut bacterial isolates paired with longitudinal multiomics data enables mechanistic microbiome research.</title>
        <authorList>
            <person name="Poyet M."/>
            <person name="Groussin M."/>
            <person name="Gibbons S.M."/>
            <person name="Avila-Pacheco J."/>
            <person name="Jiang X."/>
            <person name="Kearney S.M."/>
            <person name="Perrotta A.R."/>
            <person name="Berdy B."/>
            <person name="Zhao S."/>
            <person name="Lieberman T.D."/>
            <person name="Swanson P.K."/>
            <person name="Smith M."/>
            <person name="Roesemann S."/>
            <person name="Alexander J.E."/>
            <person name="Rich S.A."/>
            <person name="Livny J."/>
            <person name="Vlamakis H."/>
            <person name="Clish C."/>
            <person name="Bullock K."/>
            <person name="Deik A."/>
            <person name="Scott J."/>
            <person name="Pierce K.A."/>
            <person name="Xavier R.J."/>
            <person name="Alm E.J."/>
        </authorList>
    </citation>
    <scope>NUCLEOTIDE SEQUENCE [LARGE SCALE GENOMIC DNA]</scope>
    <source>
        <strain evidence="4 6">BIOML-A14</strain>
        <strain evidence="3 5">BIOML-A163</strain>
    </source>
</reference>